<evidence type="ECO:0000259" key="4">
    <source>
        <dbReference type="Pfam" id="PF00327"/>
    </source>
</evidence>
<dbReference type="GO" id="GO:0022625">
    <property type="term" value="C:cytosolic large ribosomal subunit"/>
    <property type="evidence" value="ECO:0007669"/>
    <property type="project" value="TreeGrafter"/>
</dbReference>
<protein>
    <submittedName>
        <fullName evidence="5">60S ribosomal protein L7-4</fullName>
    </submittedName>
</protein>
<dbReference type="PANTHER" id="PTHR11524:SF16">
    <property type="entry name" value="LARGE RIBOSOMAL SUBUNIT PROTEIN UL30"/>
    <property type="match status" value="1"/>
</dbReference>
<dbReference type="SUPFAM" id="SSF55129">
    <property type="entry name" value="Ribosomal protein L30p/L7e"/>
    <property type="match status" value="1"/>
</dbReference>
<evidence type="ECO:0000256" key="3">
    <source>
        <dbReference type="ARBA" id="ARBA00023274"/>
    </source>
</evidence>
<evidence type="ECO:0000256" key="2">
    <source>
        <dbReference type="ARBA" id="ARBA00022980"/>
    </source>
</evidence>
<comment type="similarity">
    <text evidence="1">Belongs to the universal ribosomal protein uL30 family.</text>
</comment>
<accession>A0A151QTW3</accession>
<dbReference type="AlphaFoldDB" id="A0A151QTW3"/>
<keyword evidence="6" id="KW-1185">Reference proteome</keyword>
<keyword evidence="3" id="KW-0687">Ribonucleoprotein</keyword>
<dbReference type="PANTHER" id="PTHR11524">
    <property type="entry name" value="60S RIBOSOMAL PROTEIN L7"/>
    <property type="match status" value="1"/>
</dbReference>
<dbReference type="GO" id="GO:0000463">
    <property type="term" value="P:maturation of LSU-rRNA from tricistronic rRNA transcript (SSU-rRNA, 5.8S rRNA, LSU-rRNA)"/>
    <property type="evidence" value="ECO:0007669"/>
    <property type="project" value="TreeGrafter"/>
</dbReference>
<keyword evidence="2 5" id="KW-0689">Ribosomal protein</keyword>
<evidence type="ECO:0000313" key="6">
    <source>
        <dbReference type="Proteomes" id="UP000075243"/>
    </source>
</evidence>
<evidence type="ECO:0000256" key="1">
    <source>
        <dbReference type="ARBA" id="ARBA00007594"/>
    </source>
</evidence>
<dbReference type="Proteomes" id="UP000075243">
    <property type="component" value="Unassembled WGS sequence"/>
</dbReference>
<name>A0A151QTW3_CAJCA</name>
<gene>
    <name evidence="5" type="ORF">KK1_045446</name>
</gene>
<organism evidence="5 6">
    <name type="scientific">Cajanus cajan</name>
    <name type="common">Pigeon pea</name>
    <name type="synonym">Cajanus indicus</name>
    <dbReference type="NCBI Taxonomy" id="3821"/>
    <lineage>
        <taxon>Eukaryota</taxon>
        <taxon>Viridiplantae</taxon>
        <taxon>Streptophyta</taxon>
        <taxon>Embryophyta</taxon>
        <taxon>Tracheophyta</taxon>
        <taxon>Spermatophyta</taxon>
        <taxon>Magnoliopsida</taxon>
        <taxon>eudicotyledons</taxon>
        <taxon>Gunneridae</taxon>
        <taxon>Pentapetalae</taxon>
        <taxon>rosids</taxon>
        <taxon>fabids</taxon>
        <taxon>Fabales</taxon>
        <taxon>Fabaceae</taxon>
        <taxon>Papilionoideae</taxon>
        <taxon>50 kb inversion clade</taxon>
        <taxon>NPAAA clade</taxon>
        <taxon>indigoferoid/millettioid clade</taxon>
        <taxon>Phaseoleae</taxon>
        <taxon>Cajanus</taxon>
    </lineage>
</organism>
<dbReference type="Gramene" id="C.cajan_44171.t">
    <property type="protein sequence ID" value="C.cajan_44171.t.cds1"/>
    <property type="gene ID" value="C.cajan_44171"/>
</dbReference>
<dbReference type="EMBL" id="KQ484809">
    <property type="protein sequence ID" value="KYP33686.1"/>
    <property type="molecule type" value="Genomic_DNA"/>
</dbReference>
<feature type="non-terminal residue" evidence="5">
    <location>
        <position position="1"/>
    </location>
</feature>
<dbReference type="InterPro" id="IPR039699">
    <property type="entry name" value="Ribosomal_uL30"/>
</dbReference>
<reference evidence="5" key="1">
    <citation type="journal article" date="2012" name="Nat. Biotechnol.">
        <title>Draft genome sequence of pigeonpea (Cajanus cajan), an orphan legume crop of resource-poor farmers.</title>
        <authorList>
            <person name="Varshney R.K."/>
            <person name="Chen W."/>
            <person name="Li Y."/>
            <person name="Bharti A.K."/>
            <person name="Saxena R.K."/>
            <person name="Schlueter J.A."/>
            <person name="Donoghue M.T."/>
            <person name="Azam S."/>
            <person name="Fan G."/>
            <person name="Whaley A.M."/>
            <person name="Farmer A.D."/>
            <person name="Sheridan J."/>
            <person name="Iwata A."/>
            <person name="Tuteja R."/>
            <person name="Penmetsa R.V."/>
            <person name="Wu W."/>
            <person name="Upadhyaya H.D."/>
            <person name="Yang S.P."/>
            <person name="Shah T."/>
            <person name="Saxena K.B."/>
            <person name="Michael T."/>
            <person name="McCombie W.R."/>
            <person name="Yang B."/>
            <person name="Zhang G."/>
            <person name="Yang H."/>
            <person name="Wang J."/>
            <person name="Spillane C."/>
            <person name="Cook D.R."/>
            <person name="May G.D."/>
            <person name="Xu X."/>
            <person name="Jackson S.A."/>
        </authorList>
    </citation>
    <scope>NUCLEOTIDE SEQUENCE [LARGE SCALE GENOMIC DNA]</scope>
</reference>
<dbReference type="Pfam" id="PF00327">
    <property type="entry name" value="Ribosomal_L30"/>
    <property type="match status" value="1"/>
</dbReference>
<dbReference type="InterPro" id="IPR036919">
    <property type="entry name" value="Ribo_uL30_ferredoxin-like_sf"/>
</dbReference>
<dbReference type="FunFam" id="3.30.1390.20:FF:000004">
    <property type="entry name" value="60S ribosomal protein L7"/>
    <property type="match status" value="1"/>
</dbReference>
<feature type="domain" description="Large ribosomal subunit protein uL30-like ferredoxin-like fold" evidence="4">
    <location>
        <begin position="39"/>
        <end position="88"/>
    </location>
</feature>
<dbReference type="GO" id="GO:0003735">
    <property type="term" value="F:structural constituent of ribosome"/>
    <property type="evidence" value="ECO:0007669"/>
    <property type="project" value="TreeGrafter"/>
</dbReference>
<dbReference type="Gene3D" id="3.30.1390.20">
    <property type="entry name" value="Ribosomal protein L30, ferredoxin-like fold domain"/>
    <property type="match status" value="1"/>
</dbReference>
<sequence>RAKQYTKEYDELEKELIRLKREAKLKFIFYMDPRAKLLFTIRIDGIYAMHPKIRKILLLLRLRQIFNGVFLKANKATVNMHCRAEPYVTYGYPNLKSVQFTKKRNAMKRNRVGLCSKTHPFILGLKQKFPPSFSKELEDQSRHPSSEYYLLKHFPALTVTLPHDQTVEAFSPTRNQAIHLNHPS</sequence>
<dbReference type="STRING" id="3821.A0A151QTW3"/>
<evidence type="ECO:0000313" key="5">
    <source>
        <dbReference type="EMBL" id="KYP33686.1"/>
    </source>
</evidence>
<dbReference type="InterPro" id="IPR016082">
    <property type="entry name" value="Ribosomal_uL30_ferredoxin-like"/>
</dbReference>
<proteinExistence type="inferred from homology"/>
<dbReference type="GO" id="GO:0003723">
    <property type="term" value="F:RNA binding"/>
    <property type="evidence" value="ECO:0007669"/>
    <property type="project" value="TreeGrafter"/>
</dbReference>